<accession>A0ABT2PKC6</accession>
<proteinExistence type="predicted"/>
<evidence type="ECO:0000313" key="1">
    <source>
        <dbReference type="EMBL" id="MCT9810925.1"/>
    </source>
</evidence>
<dbReference type="EMBL" id="JAODYH010000004">
    <property type="protein sequence ID" value="MCT9810925.1"/>
    <property type="molecule type" value="Genomic_DNA"/>
</dbReference>
<evidence type="ECO:0000313" key="2">
    <source>
        <dbReference type="Proteomes" id="UP001525968"/>
    </source>
</evidence>
<dbReference type="RefSeq" id="WP_261500075.1">
    <property type="nucleotide sequence ID" value="NZ_JAODYH010000004.1"/>
</dbReference>
<organism evidence="1 2">
    <name type="scientific">Acidovorax bellezanensis</name>
    <dbReference type="NCBI Taxonomy" id="2976702"/>
    <lineage>
        <taxon>Bacteria</taxon>
        <taxon>Pseudomonadati</taxon>
        <taxon>Pseudomonadota</taxon>
        <taxon>Betaproteobacteria</taxon>
        <taxon>Burkholderiales</taxon>
        <taxon>Comamonadaceae</taxon>
        <taxon>Acidovorax</taxon>
    </lineage>
</organism>
<sequence>MAPELDGRSSAAQIAEGLEALAGWIAVRRTKAGRVDDDRVQGKRKFADVSALSFDAVSRGGAYVTVPFRRAATRALPGLGFCHEETRFSALTLTQHGSELAESAMADTDARMRLVEWLRNGTKEIQRVPEALKKTLLPESATDAERTLVYQQVLAHEGRRTISGLLHQIPLERLADAQGRKSFLDGLPGAVMRKRLAVCFAFEDLRAAGLAAAQEVSNAIHDGPLLGAALAVRTGVRDRFAALEGEAAALHRLLPEDAPAEAVAFCAEQGAGAPLATRTLALCSRIPMIFSVIGDRVDRGIGYTRELVADDPSGVPEAEQDPQLAVPRPIIRLRRLLEEAGERFDHAH</sequence>
<name>A0ABT2PKC6_9BURK</name>
<keyword evidence="2" id="KW-1185">Reference proteome</keyword>
<gene>
    <name evidence="1" type="ORF">N0K08_09780</name>
</gene>
<dbReference type="Proteomes" id="UP001525968">
    <property type="component" value="Unassembled WGS sequence"/>
</dbReference>
<protein>
    <submittedName>
        <fullName evidence="1">Uncharacterized protein</fullName>
    </submittedName>
</protein>
<comment type="caution">
    <text evidence="1">The sequence shown here is derived from an EMBL/GenBank/DDBJ whole genome shotgun (WGS) entry which is preliminary data.</text>
</comment>
<reference evidence="1 2" key="1">
    <citation type="submission" date="2022-09" db="EMBL/GenBank/DDBJ databases">
        <title>Draft genome of isolate Be4.</title>
        <authorList>
            <person name="Sanchez-Castro I."/>
            <person name="Martinez-Rodriguez P."/>
            <person name="Descostes M."/>
            <person name="Merroun M."/>
        </authorList>
    </citation>
    <scope>NUCLEOTIDE SEQUENCE [LARGE SCALE GENOMIC DNA]</scope>
    <source>
        <strain evidence="1 2">Be4</strain>
    </source>
</reference>